<dbReference type="PRINTS" id="PR00420">
    <property type="entry name" value="RNGMNOXGNASE"/>
</dbReference>
<dbReference type="SUPFAM" id="SSF51905">
    <property type="entry name" value="FAD/NAD(P)-binding domain"/>
    <property type="match status" value="1"/>
</dbReference>
<dbReference type="AlphaFoldDB" id="A0A1Y6C7I4"/>
<comment type="cofactor">
    <cofactor evidence="1">
        <name>FAD</name>
        <dbReference type="ChEBI" id="CHEBI:57692"/>
    </cofactor>
</comment>
<dbReference type="InterPro" id="IPR036188">
    <property type="entry name" value="FAD/NAD-bd_sf"/>
</dbReference>
<sequence length="534" mass="57047">MSQRQEPAVLVVGAGPTGLTLAVALRRYGVPLRIVDKAEQPTTQSKALAIWSASMEGLSGLGVMPELLAAGTRLHALRVSHGRRPPATLAAGVGIDSAYPFPLLVPQARTEAVLIGRLADLGVAVERGVELVGLERDADAATGFLRHPDGSVEELRVPYLVGCDGARSRVRQALDIPFEGVTEPGVMVLGDIRLTGGDLDRHGIYLSWTRAGLLALFPFGDDRWRLFARRDPDRGEAPPSLEELQAYVDRRGPAALRLEDPTWLAAFKVNERLAARYRLGRCLLAGDAAHIHSPVGGQGMNTGIQDAINLGWKLGQVLSGLGDPAVLLDSYEAERRPTAARVVAKAGGRHRMLMKSGWPALLARDLAARLAGQVPAVQRRIQVEFSATEVVYREGPLVRLGAPPRRAGHGDVGGRALDTVFVDPATGEEQGLWGRLGRPCHTLLLFEDAGRSVVPAALLEPLAGRLAVLRLDARSDPRGRARARYRLDGPGWVLVRPDLVVAARGGPSELGRLEGYLAAVLQPSDPEAAGRAAA</sequence>
<keyword evidence="3" id="KW-0274">FAD</keyword>
<dbReference type="InterPro" id="IPR002938">
    <property type="entry name" value="FAD-bd"/>
</dbReference>
<proteinExistence type="predicted"/>
<dbReference type="GO" id="GO:0016709">
    <property type="term" value="F:oxidoreductase activity, acting on paired donors, with incorporation or reduction of molecular oxygen, NAD(P)H as one donor, and incorporation of one atom of oxygen"/>
    <property type="evidence" value="ECO:0007669"/>
    <property type="project" value="UniProtKB-ARBA"/>
</dbReference>
<name>A0A1Y6C7I4_9PROT</name>
<accession>A0A1Y6C7I4</accession>
<evidence type="ECO:0000313" key="6">
    <source>
        <dbReference type="Proteomes" id="UP000192917"/>
    </source>
</evidence>
<dbReference type="Pfam" id="PF01494">
    <property type="entry name" value="FAD_binding_3"/>
    <property type="match status" value="1"/>
</dbReference>
<dbReference type="EMBL" id="FWZX01000013">
    <property type="protein sequence ID" value="SMF38559.1"/>
    <property type="molecule type" value="Genomic_DNA"/>
</dbReference>
<dbReference type="Gene3D" id="3.40.30.120">
    <property type="match status" value="1"/>
</dbReference>
<evidence type="ECO:0000256" key="2">
    <source>
        <dbReference type="ARBA" id="ARBA00022630"/>
    </source>
</evidence>
<feature type="domain" description="FAD-binding" evidence="4">
    <location>
        <begin position="8"/>
        <end position="345"/>
    </location>
</feature>
<dbReference type="PANTHER" id="PTHR43004:SF19">
    <property type="entry name" value="BINDING MONOOXYGENASE, PUTATIVE (JCVI)-RELATED"/>
    <property type="match status" value="1"/>
</dbReference>
<dbReference type="InterPro" id="IPR050641">
    <property type="entry name" value="RIFMO-like"/>
</dbReference>
<dbReference type="Gene3D" id="3.30.70.2450">
    <property type="match status" value="1"/>
</dbReference>
<evidence type="ECO:0000259" key="4">
    <source>
        <dbReference type="Pfam" id="PF01494"/>
    </source>
</evidence>
<keyword evidence="6" id="KW-1185">Reference proteome</keyword>
<protein>
    <submittedName>
        <fullName evidence="5">2-polyprenyl-6-methoxyphenol hydroxylase</fullName>
    </submittedName>
</protein>
<organism evidence="5 6">
    <name type="scientific">Tistlia consotensis USBA 355</name>
    <dbReference type="NCBI Taxonomy" id="560819"/>
    <lineage>
        <taxon>Bacteria</taxon>
        <taxon>Pseudomonadati</taxon>
        <taxon>Pseudomonadota</taxon>
        <taxon>Alphaproteobacteria</taxon>
        <taxon>Rhodospirillales</taxon>
        <taxon>Rhodovibrionaceae</taxon>
        <taxon>Tistlia</taxon>
    </lineage>
</organism>
<dbReference type="PANTHER" id="PTHR43004">
    <property type="entry name" value="TRK SYSTEM POTASSIUM UPTAKE PROTEIN"/>
    <property type="match status" value="1"/>
</dbReference>
<dbReference type="RefSeq" id="WP_085123720.1">
    <property type="nucleotide sequence ID" value="NZ_FWZX01000013.1"/>
</dbReference>
<keyword evidence="2" id="KW-0285">Flavoprotein</keyword>
<dbReference type="STRING" id="560819.SAMN05428998_11338"/>
<evidence type="ECO:0000256" key="1">
    <source>
        <dbReference type="ARBA" id="ARBA00001974"/>
    </source>
</evidence>
<gene>
    <name evidence="5" type="ORF">SAMN05428998_11338</name>
</gene>
<dbReference type="Proteomes" id="UP000192917">
    <property type="component" value="Unassembled WGS sequence"/>
</dbReference>
<evidence type="ECO:0000256" key="3">
    <source>
        <dbReference type="ARBA" id="ARBA00022827"/>
    </source>
</evidence>
<evidence type="ECO:0000313" key="5">
    <source>
        <dbReference type="EMBL" id="SMF38559.1"/>
    </source>
</evidence>
<dbReference type="Gene3D" id="3.50.50.60">
    <property type="entry name" value="FAD/NAD(P)-binding domain"/>
    <property type="match status" value="1"/>
</dbReference>
<dbReference type="GO" id="GO:0071949">
    <property type="term" value="F:FAD binding"/>
    <property type="evidence" value="ECO:0007669"/>
    <property type="project" value="InterPro"/>
</dbReference>
<reference evidence="5 6" key="1">
    <citation type="submission" date="2017-04" db="EMBL/GenBank/DDBJ databases">
        <authorList>
            <person name="Afonso C.L."/>
            <person name="Miller P.J."/>
            <person name="Scott M.A."/>
            <person name="Spackman E."/>
            <person name="Goraichik I."/>
            <person name="Dimitrov K.M."/>
            <person name="Suarez D.L."/>
            <person name="Swayne D.E."/>
        </authorList>
    </citation>
    <scope>NUCLEOTIDE SEQUENCE [LARGE SCALE GENOMIC DNA]</scope>
    <source>
        <strain evidence="5 6">USBA 355</strain>
    </source>
</reference>